<evidence type="ECO:0000313" key="2">
    <source>
        <dbReference type="Proteomes" id="UP000249354"/>
    </source>
</evidence>
<evidence type="ECO:0000313" key="1">
    <source>
        <dbReference type="EMBL" id="PZO16880.1"/>
    </source>
</evidence>
<protein>
    <submittedName>
        <fullName evidence="1">Uncharacterized protein</fullName>
    </submittedName>
</protein>
<accession>A0A2W4UCY2</accession>
<name>A0A2W4UCY2_9CYAN</name>
<dbReference type="Proteomes" id="UP000249354">
    <property type="component" value="Unassembled WGS sequence"/>
</dbReference>
<organism evidence="1 2">
    <name type="scientific">Leptolyngbya foveolarum</name>
    <dbReference type="NCBI Taxonomy" id="47253"/>
    <lineage>
        <taxon>Bacteria</taxon>
        <taxon>Bacillati</taxon>
        <taxon>Cyanobacteriota</taxon>
        <taxon>Cyanophyceae</taxon>
        <taxon>Leptolyngbyales</taxon>
        <taxon>Leptolyngbyaceae</taxon>
        <taxon>Leptolyngbya group</taxon>
        <taxon>Leptolyngbya</taxon>
    </lineage>
</organism>
<sequence length="119" mass="12998">MTITALKPAKLQAPYNSQPSEPLNLRIQKTHSDAFGARYTQTVKVVLSKATKAYSPKGLSDEMLLTLVLESNAQPVGGFCTIPQKGIVHSKTVESHHGLSAFSDRRVSVILCAIEHIQR</sequence>
<comment type="caution">
    <text evidence="1">The sequence shown here is derived from an EMBL/GenBank/DDBJ whole genome shotgun (WGS) entry which is preliminary data.</text>
</comment>
<reference evidence="1 2" key="2">
    <citation type="submission" date="2018-06" db="EMBL/GenBank/DDBJ databases">
        <title>Metagenomic assembly of (sub)arctic Cyanobacteria and their associated microbiome from non-axenic cultures.</title>
        <authorList>
            <person name="Baurain D."/>
        </authorList>
    </citation>
    <scope>NUCLEOTIDE SEQUENCE [LARGE SCALE GENOMIC DNA]</scope>
    <source>
        <strain evidence="1">ULC129bin1</strain>
    </source>
</reference>
<dbReference type="AlphaFoldDB" id="A0A2W4UCY2"/>
<proteinExistence type="predicted"/>
<reference evidence="2" key="1">
    <citation type="submission" date="2018-04" db="EMBL/GenBank/DDBJ databases">
        <authorList>
            <person name="Cornet L."/>
        </authorList>
    </citation>
    <scope>NUCLEOTIDE SEQUENCE [LARGE SCALE GENOMIC DNA]</scope>
</reference>
<gene>
    <name evidence="1" type="ORF">DCF25_11845</name>
</gene>
<dbReference type="EMBL" id="QBMC01000074">
    <property type="protein sequence ID" value="PZO16880.1"/>
    <property type="molecule type" value="Genomic_DNA"/>
</dbReference>